<keyword evidence="4 13" id="KW-0479">Metal-binding</keyword>
<evidence type="ECO:0000256" key="5">
    <source>
        <dbReference type="ARBA" id="ARBA00022741"/>
    </source>
</evidence>
<proteinExistence type="inferred from homology"/>
<dbReference type="GO" id="GO:0016743">
    <property type="term" value="F:carboxyl- or carbamoyltransferase activity"/>
    <property type="evidence" value="ECO:0007669"/>
    <property type="project" value="UniProtKB-UniRule"/>
</dbReference>
<dbReference type="GO" id="GO:0006633">
    <property type="term" value="P:fatty acid biosynthetic process"/>
    <property type="evidence" value="ECO:0007669"/>
    <property type="project" value="UniProtKB-KW"/>
</dbReference>
<keyword evidence="11 13" id="KW-0275">Fatty acid biosynthesis</keyword>
<comment type="function">
    <text evidence="12 13">Component of the acetyl coenzyme A carboxylase (ACC) complex. Biotin carboxylase (BC) catalyzes the carboxylation of biotin on its carrier protein (BCCP) and then the CO(2) group is transferred by the transcarboxylase to acetyl-CoA to form malonyl-CoA.</text>
</comment>
<dbReference type="AlphaFoldDB" id="A0A2H0LVE2"/>
<dbReference type="Pfam" id="PF01039">
    <property type="entry name" value="Carboxyl_trans"/>
    <property type="match status" value="1"/>
</dbReference>
<organism evidence="15 16">
    <name type="scientific">Candidatus Ghiorseimicrobium undicola</name>
    <dbReference type="NCBI Taxonomy" id="1974746"/>
    <lineage>
        <taxon>Bacteria</taxon>
        <taxon>Pseudomonadati</taxon>
        <taxon>Candidatus Omnitrophota</taxon>
        <taxon>Candidatus Ghiorseimicrobium</taxon>
    </lineage>
</organism>
<evidence type="ECO:0000256" key="8">
    <source>
        <dbReference type="ARBA" id="ARBA00022833"/>
    </source>
</evidence>
<dbReference type="HAMAP" id="MF_01395">
    <property type="entry name" value="AcetylCoA_CT_beta"/>
    <property type="match status" value="1"/>
</dbReference>
<reference evidence="15 16" key="1">
    <citation type="submission" date="2017-09" db="EMBL/GenBank/DDBJ databases">
        <title>Depth-based differentiation of microbial function through sediment-hosted aquifers and enrichment of novel symbionts in the deep terrestrial subsurface.</title>
        <authorList>
            <person name="Probst A.J."/>
            <person name="Ladd B."/>
            <person name="Jarett J.K."/>
            <person name="Geller-Mcgrath D.E."/>
            <person name="Sieber C.M."/>
            <person name="Emerson J.B."/>
            <person name="Anantharaman K."/>
            <person name="Thomas B.C."/>
            <person name="Malmstrom R."/>
            <person name="Stieglmeier M."/>
            <person name="Klingl A."/>
            <person name="Woyke T."/>
            <person name="Ryan C.M."/>
            <person name="Banfield J.F."/>
        </authorList>
    </citation>
    <scope>NUCLEOTIDE SEQUENCE [LARGE SCALE GENOMIC DNA]</scope>
    <source>
        <strain evidence="15">CG11_big_fil_rev_8_21_14_0_20_42_13</strain>
    </source>
</reference>
<dbReference type="GO" id="GO:0009317">
    <property type="term" value="C:acetyl-CoA carboxylase complex"/>
    <property type="evidence" value="ECO:0007669"/>
    <property type="project" value="InterPro"/>
</dbReference>
<comment type="similarity">
    <text evidence="13">Belongs to the AccD/PCCB family.</text>
</comment>
<evidence type="ECO:0000256" key="10">
    <source>
        <dbReference type="ARBA" id="ARBA00023098"/>
    </source>
</evidence>
<feature type="binding site" evidence="13">
    <location>
        <position position="32"/>
    </location>
    <ligand>
        <name>Zn(2+)</name>
        <dbReference type="ChEBI" id="CHEBI:29105"/>
    </ligand>
</feature>
<evidence type="ECO:0000313" key="15">
    <source>
        <dbReference type="EMBL" id="PIQ88326.1"/>
    </source>
</evidence>
<keyword evidence="6 13" id="KW-0863">Zinc-finger</keyword>
<dbReference type="EMBL" id="PCWA01000109">
    <property type="protein sequence ID" value="PIQ88326.1"/>
    <property type="molecule type" value="Genomic_DNA"/>
</dbReference>
<dbReference type="PANTHER" id="PTHR42995">
    <property type="entry name" value="ACETYL-COENZYME A CARBOXYLASE CARBOXYL TRANSFERASE SUBUNIT BETA, CHLOROPLASTIC"/>
    <property type="match status" value="1"/>
</dbReference>
<comment type="subunit">
    <text evidence="13">Acetyl-CoA carboxylase is a heterohexamer composed of biotin carboxyl carrier protein (AccB), biotin carboxylase (AccC) and two subunits each of ACCase subunit alpha (AccA) and ACCase subunit beta (AccD).</text>
</comment>
<dbReference type="UniPathway" id="UPA00655">
    <property type="reaction ID" value="UER00711"/>
</dbReference>
<feature type="binding site" evidence="13">
    <location>
        <position position="29"/>
    </location>
    <ligand>
        <name>Zn(2+)</name>
        <dbReference type="ChEBI" id="CHEBI:29105"/>
    </ligand>
</feature>
<keyword evidence="2 13" id="KW-0444">Lipid biosynthesis</keyword>
<evidence type="ECO:0000256" key="1">
    <source>
        <dbReference type="ARBA" id="ARBA00004496"/>
    </source>
</evidence>
<comment type="cofactor">
    <cofactor evidence="13">
        <name>Zn(2+)</name>
        <dbReference type="ChEBI" id="CHEBI:29105"/>
    </cofactor>
    <text evidence="13">Binds 1 zinc ion per subunit.</text>
</comment>
<keyword evidence="3 13" id="KW-0808">Transferase</keyword>
<dbReference type="InterPro" id="IPR029045">
    <property type="entry name" value="ClpP/crotonase-like_dom_sf"/>
</dbReference>
<dbReference type="InterPro" id="IPR011762">
    <property type="entry name" value="COA_CT_N"/>
</dbReference>
<evidence type="ECO:0000256" key="7">
    <source>
        <dbReference type="ARBA" id="ARBA00022832"/>
    </source>
</evidence>
<dbReference type="GO" id="GO:0005524">
    <property type="term" value="F:ATP binding"/>
    <property type="evidence" value="ECO:0007669"/>
    <property type="project" value="UniProtKB-KW"/>
</dbReference>
<keyword evidence="9 13" id="KW-0067">ATP-binding</keyword>
<feature type="zinc finger region" description="C4-type" evidence="13">
    <location>
        <begin position="29"/>
        <end position="51"/>
    </location>
</feature>
<dbReference type="InterPro" id="IPR041010">
    <property type="entry name" value="Znf-ACC"/>
</dbReference>
<protein>
    <recommendedName>
        <fullName evidence="13">Acetyl-coenzyme A carboxylase carboxyl transferase subunit beta</fullName>
        <shortName evidence="13">ACCase subunit beta</shortName>
        <shortName evidence="13">Acetyl-CoA carboxylase carboxyltransferase subunit beta</shortName>
        <ecNumber evidence="13">2.1.3.15</ecNumber>
    </recommendedName>
</protein>
<evidence type="ECO:0000256" key="6">
    <source>
        <dbReference type="ARBA" id="ARBA00022771"/>
    </source>
</evidence>
<dbReference type="PRINTS" id="PR01070">
    <property type="entry name" value="ACCCTRFRASEB"/>
</dbReference>
<accession>A0A2H0LVE2</accession>
<comment type="pathway">
    <text evidence="13">Lipid metabolism; malonyl-CoA biosynthesis; malonyl-CoA from acetyl-CoA: step 1/1.</text>
</comment>
<comment type="catalytic activity">
    <reaction evidence="13">
        <text>N(6)-carboxybiotinyl-L-lysyl-[protein] + acetyl-CoA = N(6)-biotinyl-L-lysyl-[protein] + malonyl-CoA</text>
        <dbReference type="Rhea" id="RHEA:54728"/>
        <dbReference type="Rhea" id="RHEA-COMP:10505"/>
        <dbReference type="Rhea" id="RHEA-COMP:10506"/>
        <dbReference type="ChEBI" id="CHEBI:57288"/>
        <dbReference type="ChEBI" id="CHEBI:57384"/>
        <dbReference type="ChEBI" id="CHEBI:83144"/>
        <dbReference type="ChEBI" id="CHEBI:83145"/>
        <dbReference type="EC" id="2.1.3.15"/>
    </reaction>
</comment>
<keyword evidence="7 13" id="KW-0276">Fatty acid metabolism</keyword>
<dbReference type="EC" id="2.1.3.15" evidence="13"/>
<dbReference type="PROSITE" id="PS50980">
    <property type="entry name" value="COA_CT_NTER"/>
    <property type="match status" value="1"/>
</dbReference>
<evidence type="ECO:0000313" key="16">
    <source>
        <dbReference type="Proteomes" id="UP000229641"/>
    </source>
</evidence>
<feature type="domain" description="CoA carboxyltransferase N-terminal" evidence="14">
    <location>
        <begin position="25"/>
        <end position="281"/>
    </location>
</feature>
<sequence>MTMSLFGKPKYTIVRTKKKQMPDGLWTKCQDCLQPIYNKTLDENLKVCPECGYHFSLTAYERILSLADGGRFEEFDKNVESLDPLEFKGPKTYKEKLEQDKELTGLSEACIYGQAKLSSYAVVLTATDSRFIMGSMGSVVGDKVTRSIEYATRKGLPIIIISGSGGGARMYEGMFSLMQMAKTSAALARHQGKGLLYISILTNPTMAGVMASFAGLGDIIIAEPKALIGFAGPRVIEQTIRQKLPDGFQKAEFLLEHGLIDMIVQRKNLKTILSQLLDYLT</sequence>
<evidence type="ECO:0000256" key="13">
    <source>
        <dbReference type="HAMAP-Rule" id="MF_01395"/>
    </source>
</evidence>
<evidence type="ECO:0000256" key="2">
    <source>
        <dbReference type="ARBA" id="ARBA00022516"/>
    </source>
</evidence>
<dbReference type="PANTHER" id="PTHR42995:SF5">
    <property type="entry name" value="ACETYL-COENZYME A CARBOXYLASE CARBOXYL TRANSFERASE SUBUNIT BETA, CHLOROPLASTIC"/>
    <property type="match status" value="1"/>
</dbReference>
<keyword evidence="5 13" id="KW-0547">Nucleotide-binding</keyword>
<evidence type="ECO:0000259" key="14">
    <source>
        <dbReference type="PROSITE" id="PS50980"/>
    </source>
</evidence>
<feature type="binding site" evidence="13">
    <location>
        <position position="48"/>
    </location>
    <ligand>
        <name>Zn(2+)</name>
        <dbReference type="ChEBI" id="CHEBI:29105"/>
    </ligand>
</feature>
<keyword evidence="8 13" id="KW-0862">Zinc</keyword>
<dbReference type="NCBIfam" id="TIGR00515">
    <property type="entry name" value="accD"/>
    <property type="match status" value="1"/>
</dbReference>
<dbReference type="GO" id="GO:0008270">
    <property type="term" value="F:zinc ion binding"/>
    <property type="evidence" value="ECO:0007669"/>
    <property type="project" value="UniProtKB-UniRule"/>
</dbReference>
<evidence type="ECO:0000256" key="9">
    <source>
        <dbReference type="ARBA" id="ARBA00022840"/>
    </source>
</evidence>
<dbReference type="GO" id="GO:2001295">
    <property type="term" value="P:malonyl-CoA biosynthetic process"/>
    <property type="evidence" value="ECO:0007669"/>
    <property type="project" value="UniProtKB-UniRule"/>
</dbReference>
<name>A0A2H0LVE2_9BACT</name>
<dbReference type="Gene3D" id="3.90.226.10">
    <property type="entry name" value="2-enoyl-CoA Hydratase, Chain A, domain 1"/>
    <property type="match status" value="1"/>
</dbReference>
<evidence type="ECO:0000256" key="12">
    <source>
        <dbReference type="ARBA" id="ARBA00025280"/>
    </source>
</evidence>
<comment type="subcellular location">
    <subcellularLocation>
        <location evidence="1 13">Cytoplasm</location>
    </subcellularLocation>
</comment>
<dbReference type="Pfam" id="PF17848">
    <property type="entry name" value="Zn_ribbon_ACC"/>
    <property type="match status" value="1"/>
</dbReference>
<evidence type="ECO:0000256" key="11">
    <source>
        <dbReference type="ARBA" id="ARBA00023160"/>
    </source>
</evidence>
<keyword evidence="10 13" id="KW-0443">Lipid metabolism</keyword>
<gene>
    <name evidence="13" type="primary">accD</name>
    <name evidence="15" type="ORF">COV72_08445</name>
</gene>
<dbReference type="InterPro" id="IPR034733">
    <property type="entry name" value="AcCoA_carboxyl_beta"/>
</dbReference>
<dbReference type="GO" id="GO:0003989">
    <property type="term" value="F:acetyl-CoA carboxylase activity"/>
    <property type="evidence" value="ECO:0007669"/>
    <property type="project" value="InterPro"/>
</dbReference>
<comment type="caution">
    <text evidence="15">The sequence shown here is derived from an EMBL/GenBank/DDBJ whole genome shotgun (WGS) entry which is preliminary data.</text>
</comment>
<evidence type="ECO:0000256" key="3">
    <source>
        <dbReference type="ARBA" id="ARBA00022679"/>
    </source>
</evidence>
<evidence type="ECO:0000256" key="4">
    <source>
        <dbReference type="ARBA" id="ARBA00022723"/>
    </source>
</evidence>
<keyword evidence="13" id="KW-0963">Cytoplasm</keyword>
<dbReference type="Proteomes" id="UP000229641">
    <property type="component" value="Unassembled WGS sequence"/>
</dbReference>
<feature type="binding site" evidence="13">
    <location>
        <position position="51"/>
    </location>
    <ligand>
        <name>Zn(2+)</name>
        <dbReference type="ChEBI" id="CHEBI:29105"/>
    </ligand>
</feature>
<dbReference type="SUPFAM" id="SSF52096">
    <property type="entry name" value="ClpP/crotonase"/>
    <property type="match status" value="1"/>
</dbReference>
<dbReference type="InterPro" id="IPR000438">
    <property type="entry name" value="Acetyl_CoA_COase_Trfase_b_su"/>
</dbReference>